<evidence type="ECO:0000313" key="2">
    <source>
        <dbReference type="Proteomes" id="UP000018412"/>
    </source>
</evidence>
<dbReference type="Proteomes" id="UP000018412">
    <property type="component" value="Unassembled WGS sequence"/>
</dbReference>
<gene>
    <name evidence="1" type="ORF">NB22_03995</name>
</gene>
<organism evidence="1 2">
    <name type="scientific">Limosilactobacillus fermentum NB-22</name>
    <dbReference type="NCBI Taxonomy" id="1408443"/>
    <lineage>
        <taxon>Bacteria</taxon>
        <taxon>Bacillati</taxon>
        <taxon>Bacillota</taxon>
        <taxon>Bacilli</taxon>
        <taxon>Lactobacillales</taxon>
        <taxon>Lactobacillaceae</taxon>
        <taxon>Limosilactobacillus</taxon>
    </lineage>
</organism>
<proteinExistence type="predicted"/>
<dbReference type="AlphaFoldDB" id="A0A829LYI4"/>
<protein>
    <submittedName>
        <fullName evidence="1">Uncharacterized protein</fullName>
    </submittedName>
</protein>
<reference evidence="1 2" key="2">
    <citation type="journal article" date="2015" name="Genome Announc.">
        <title>Draft Genome Sequence of Lactobacillus fermentum NB-22.</title>
        <authorList>
            <person name="Chaplin A.V."/>
            <person name="Shkoporov A.N."/>
            <person name="Efimov B.A."/>
            <person name="Pikina A.P."/>
            <person name="Borisova O.Y."/>
            <person name="Gladko I.A."/>
            <person name="Postnikova E.A."/>
            <person name="Lordkipanidze A.E."/>
            <person name="Kafarskaia L.I."/>
        </authorList>
    </citation>
    <scope>NUCLEOTIDE SEQUENCE [LARGE SCALE GENOMIC DNA]</scope>
    <source>
        <strain evidence="1 2">NB-22</strain>
    </source>
</reference>
<evidence type="ECO:0000313" key="1">
    <source>
        <dbReference type="EMBL" id="ESS01577.1"/>
    </source>
</evidence>
<accession>A0A829LYI4</accession>
<name>A0A829LYI4_LIMFE</name>
<reference evidence="2" key="1">
    <citation type="submission" date="2013-10" db="EMBL/GenBank/DDBJ databases">
        <title>Draft genome sequence of Lactobacillus fermentum NB-22.</title>
        <authorList>
            <person name="Chaplin A.V."/>
            <person name="Shkoporov A.N."/>
            <person name="Khokhlova E.V."/>
            <person name="Efimov B.A."/>
            <person name="Kafarskaia L.I."/>
        </authorList>
    </citation>
    <scope>NUCLEOTIDE SEQUENCE [LARGE SCALE GENOMIC DNA]</scope>
    <source>
        <strain evidence="2">NB-22</strain>
    </source>
</reference>
<dbReference type="EMBL" id="AYHA01000083">
    <property type="protein sequence ID" value="ESS01577.1"/>
    <property type="molecule type" value="Genomic_DNA"/>
</dbReference>
<comment type="caution">
    <text evidence="1">The sequence shown here is derived from an EMBL/GenBank/DDBJ whole genome shotgun (WGS) entry which is preliminary data.</text>
</comment>
<sequence length="41" mass="4792">MLVQLDKDISQNVNRMFEKLKEAGKNGFFPGLFLYSRMLVL</sequence>